<reference evidence="3 4" key="1">
    <citation type="submission" date="2010-10" db="EMBL/GenBank/DDBJ databases">
        <authorList>
            <consortium name="The Broad Institute Genome Sequencing Platform"/>
            <person name="Ward D."/>
            <person name="Earl A."/>
            <person name="Feldgarden M."/>
            <person name="Young S.K."/>
            <person name="Gargeya S."/>
            <person name="Zeng Q."/>
            <person name="Alvarado L."/>
            <person name="Berlin A."/>
            <person name="Bochicchio J."/>
            <person name="Chapman S.B."/>
            <person name="Chen Z."/>
            <person name="Freedman E."/>
            <person name="Gellesch M."/>
            <person name="Goldberg J."/>
            <person name="Griggs A."/>
            <person name="Gujja S."/>
            <person name="Heilman E."/>
            <person name="Heiman D."/>
            <person name="Howarth C."/>
            <person name="Mehta T."/>
            <person name="Neiman D."/>
            <person name="Pearson M."/>
            <person name="Roberts A."/>
            <person name="Saif S."/>
            <person name="Shea T."/>
            <person name="Shenoy N."/>
            <person name="Sisk P."/>
            <person name="Stolte C."/>
            <person name="Sykes S."/>
            <person name="White J."/>
            <person name="Yandava C."/>
            <person name="Allen-Vercoe E."/>
            <person name="Sibley C."/>
            <person name="Ambrose C.E."/>
            <person name="Strauss J."/>
            <person name="Daigneault M."/>
            <person name="Haas B."/>
            <person name="Nusbaum C."/>
            <person name="Birren B."/>
        </authorList>
    </citation>
    <scope>NUCLEOTIDE SEQUENCE [LARGE SCALE GENOMIC DNA]</scope>
    <source>
        <strain evidence="3 4">3_1_6</strain>
    </source>
</reference>
<sequence length="289" mass="31325">MAKDPKQMTGYLYVLAAAVLWSLIGPFSKICMEEGLAPLEVAFWRALLGGICFFAQTGICGGARIPVKHALFFCLFGVLSISVFFSSLQISIQLSGAAMAMVLLYTAPAWVAVFSRILFHESFSSRKGIALGLALFGTALVCFSGGSLNAEPSVLGIVCGLISGLCYASHFPFYVWWQPRYSTATLYAYMLLGGALALFPFVDFAPTRSWTAWANLLALGVVTNYGAYLAYGRSLQSINQVKAAIIGNIEPVLATFWVWLFWNENFSAYGWAGSALVISAVFLLTADRS</sequence>
<dbReference type="InterPro" id="IPR000620">
    <property type="entry name" value="EamA_dom"/>
</dbReference>
<feature type="transmembrane region" description="Helical" evidence="1">
    <location>
        <begin position="268"/>
        <end position="286"/>
    </location>
</feature>
<accession>E5YAG9</accession>
<dbReference type="Proteomes" id="UP000006034">
    <property type="component" value="Unassembled WGS sequence"/>
</dbReference>
<dbReference type="PANTHER" id="PTHR22911:SF79">
    <property type="entry name" value="MOBA-LIKE NTP TRANSFERASE DOMAIN-CONTAINING PROTEIN"/>
    <property type="match status" value="1"/>
</dbReference>
<keyword evidence="1" id="KW-1133">Transmembrane helix</keyword>
<feature type="transmembrane region" description="Helical" evidence="1">
    <location>
        <begin position="243"/>
        <end position="262"/>
    </location>
</feature>
<reference evidence="3 4" key="2">
    <citation type="submission" date="2013-04" db="EMBL/GenBank/DDBJ databases">
        <title>The Genome Sequence of Bilophila wadsworthia 3_1_6.</title>
        <authorList>
            <consortium name="The Broad Institute Genomics Platform"/>
            <person name="Earl A."/>
            <person name="Ward D."/>
            <person name="Feldgarden M."/>
            <person name="Gevers D."/>
            <person name="Sibley C."/>
            <person name="Strauss J."/>
            <person name="Allen-Vercoe E."/>
            <person name="Walker B."/>
            <person name="Young S."/>
            <person name="Zeng Q."/>
            <person name="Gargeya S."/>
            <person name="Fitzgerald M."/>
            <person name="Haas B."/>
            <person name="Abouelleil A."/>
            <person name="Allen A.W."/>
            <person name="Alvarado L."/>
            <person name="Arachchi H.M."/>
            <person name="Berlin A.M."/>
            <person name="Chapman S.B."/>
            <person name="Gainer-Dewar J."/>
            <person name="Goldberg J."/>
            <person name="Griggs A."/>
            <person name="Gujja S."/>
            <person name="Hansen M."/>
            <person name="Howarth C."/>
            <person name="Imamovic A."/>
            <person name="Ireland A."/>
            <person name="Larimer J."/>
            <person name="McCowan C."/>
            <person name="Murphy C."/>
            <person name="Pearson M."/>
            <person name="Poon T.W."/>
            <person name="Priest M."/>
            <person name="Roberts A."/>
            <person name="Saif S."/>
            <person name="Shea T."/>
            <person name="Sisk P."/>
            <person name="Sykes S."/>
            <person name="Wortman J."/>
            <person name="Nusbaum C."/>
            <person name="Birren B."/>
        </authorList>
    </citation>
    <scope>NUCLEOTIDE SEQUENCE [LARGE SCALE GENOMIC DNA]</scope>
    <source>
        <strain evidence="3 4">3_1_6</strain>
    </source>
</reference>
<name>E5YAG9_BILW3</name>
<dbReference type="Pfam" id="PF00892">
    <property type="entry name" value="EamA"/>
    <property type="match status" value="2"/>
</dbReference>
<feature type="domain" description="EamA" evidence="2">
    <location>
        <begin position="9"/>
        <end position="141"/>
    </location>
</feature>
<evidence type="ECO:0000313" key="4">
    <source>
        <dbReference type="Proteomes" id="UP000006034"/>
    </source>
</evidence>
<evidence type="ECO:0000256" key="1">
    <source>
        <dbReference type="SAM" id="Phobius"/>
    </source>
</evidence>
<dbReference type="eggNOG" id="COG0697">
    <property type="taxonomic scope" value="Bacteria"/>
</dbReference>
<feature type="transmembrane region" description="Helical" evidence="1">
    <location>
        <begin position="128"/>
        <end position="148"/>
    </location>
</feature>
<dbReference type="OrthoDB" id="6707571at2"/>
<comment type="caution">
    <text evidence="3">The sequence shown here is derived from an EMBL/GenBank/DDBJ whole genome shotgun (WGS) entry which is preliminary data.</text>
</comment>
<gene>
    <name evidence="3" type="ORF">HMPREF0179_03190</name>
</gene>
<dbReference type="AlphaFoldDB" id="E5YAG9"/>
<feature type="transmembrane region" description="Helical" evidence="1">
    <location>
        <begin position="42"/>
        <end position="63"/>
    </location>
</feature>
<evidence type="ECO:0000259" key="2">
    <source>
        <dbReference type="Pfam" id="PF00892"/>
    </source>
</evidence>
<feature type="domain" description="EamA" evidence="2">
    <location>
        <begin position="155"/>
        <end position="285"/>
    </location>
</feature>
<keyword evidence="1" id="KW-0472">Membrane</keyword>
<feature type="transmembrane region" description="Helical" evidence="1">
    <location>
        <begin position="98"/>
        <end position="119"/>
    </location>
</feature>
<dbReference type="Gene3D" id="1.10.3730.20">
    <property type="match status" value="1"/>
</dbReference>
<dbReference type="STRING" id="563192.HMPREF0179_03190"/>
<dbReference type="SUPFAM" id="SSF103481">
    <property type="entry name" value="Multidrug resistance efflux transporter EmrE"/>
    <property type="match status" value="2"/>
</dbReference>
<feature type="transmembrane region" description="Helical" evidence="1">
    <location>
        <begin position="70"/>
        <end position="92"/>
    </location>
</feature>
<dbReference type="RefSeq" id="WP_005029726.1">
    <property type="nucleotide sequence ID" value="NZ_KE150238.1"/>
</dbReference>
<feature type="transmembrane region" description="Helical" evidence="1">
    <location>
        <begin position="184"/>
        <end position="204"/>
    </location>
</feature>
<keyword evidence="4" id="KW-1185">Reference proteome</keyword>
<keyword evidence="1" id="KW-0812">Transmembrane</keyword>
<dbReference type="GeneID" id="78084353"/>
<protein>
    <recommendedName>
        <fullName evidence="2">EamA domain-containing protein</fullName>
    </recommendedName>
</protein>
<feature type="transmembrane region" description="Helical" evidence="1">
    <location>
        <begin position="210"/>
        <end position="231"/>
    </location>
</feature>
<feature type="transmembrane region" description="Helical" evidence="1">
    <location>
        <begin position="12"/>
        <end position="30"/>
    </location>
</feature>
<dbReference type="HOGENOM" id="CLU_033863_9_1_7"/>
<dbReference type="GO" id="GO:0016020">
    <property type="term" value="C:membrane"/>
    <property type="evidence" value="ECO:0007669"/>
    <property type="project" value="InterPro"/>
</dbReference>
<dbReference type="InterPro" id="IPR037185">
    <property type="entry name" value="EmrE-like"/>
</dbReference>
<organism evidence="3 4">
    <name type="scientific">Bilophila wadsworthia (strain 3_1_6)</name>
    <dbReference type="NCBI Taxonomy" id="563192"/>
    <lineage>
        <taxon>Bacteria</taxon>
        <taxon>Pseudomonadati</taxon>
        <taxon>Thermodesulfobacteriota</taxon>
        <taxon>Desulfovibrionia</taxon>
        <taxon>Desulfovibrionales</taxon>
        <taxon>Desulfovibrionaceae</taxon>
        <taxon>Bilophila</taxon>
    </lineage>
</organism>
<dbReference type="PANTHER" id="PTHR22911">
    <property type="entry name" value="ACYL-MALONYL CONDENSING ENZYME-RELATED"/>
    <property type="match status" value="1"/>
</dbReference>
<dbReference type="EMBL" id="ADCP02000001">
    <property type="protein sequence ID" value="EFV42981.1"/>
    <property type="molecule type" value="Genomic_DNA"/>
</dbReference>
<evidence type="ECO:0000313" key="3">
    <source>
        <dbReference type="EMBL" id="EFV42981.1"/>
    </source>
</evidence>
<proteinExistence type="predicted"/>
<feature type="transmembrane region" description="Helical" evidence="1">
    <location>
        <begin position="154"/>
        <end position="177"/>
    </location>
</feature>